<evidence type="ECO:0000313" key="2">
    <source>
        <dbReference type="Proteomes" id="UP000054874"/>
    </source>
</evidence>
<keyword evidence="2" id="KW-1185">Reference proteome</keyword>
<accession>A0A0V8QFB6</accession>
<dbReference type="STRING" id="290052.ASU35_11905"/>
<gene>
    <name evidence="1" type="ORF">ASU35_11905</name>
</gene>
<proteinExistence type="predicted"/>
<reference evidence="1 2" key="1">
    <citation type="submission" date="2015-11" db="EMBL/GenBank/DDBJ databases">
        <title>Butyribacter intestini gen. nov., sp. nov., a butyric acid-producing bacterium of the family Lachnospiraceae isolated from the human faeces.</title>
        <authorList>
            <person name="Zou Y."/>
            <person name="Xue W."/>
            <person name="Luo G."/>
            <person name="Lv M."/>
        </authorList>
    </citation>
    <scope>NUCLEOTIDE SEQUENCE [LARGE SCALE GENOMIC DNA]</scope>
    <source>
        <strain evidence="1 2">ACET-33324</strain>
    </source>
</reference>
<evidence type="ECO:0000313" key="1">
    <source>
        <dbReference type="EMBL" id="KSV58761.1"/>
    </source>
</evidence>
<dbReference type="RefSeq" id="WP_058353031.1">
    <property type="nucleotide sequence ID" value="NZ_CABMMD010000162.1"/>
</dbReference>
<dbReference type="AlphaFoldDB" id="A0A0V8QFB6"/>
<protein>
    <submittedName>
        <fullName evidence="1">Uncharacterized protein</fullName>
    </submittedName>
</protein>
<organism evidence="1 2">
    <name type="scientific">Acetivibrio ethanolgignens</name>
    <dbReference type="NCBI Taxonomy" id="290052"/>
    <lineage>
        <taxon>Bacteria</taxon>
        <taxon>Bacillati</taxon>
        <taxon>Bacillota</taxon>
        <taxon>Clostridia</taxon>
        <taxon>Eubacteriales</taxon>
        <taxon>Oscillospiraceae</taxon>
        <taxon>Acetivibrio</taxon>
    </lineage>
</organism>
<sequence>MKFHTEIFDEETEVNAELCAEDNIVSVLFEFDGVSVNLNFRMLVSDETLPYAKIFAKWEIQNYVVDYELRKEAELLAKQ</sequence>
<name>A0A0V8QFB6_9FIRM</name>
<dbReference type="EMBL" id="LNAM01000162">
    <property type="protein sequence ID" value="KSV58761.1"/>
    <property type="molecule type" value="Genomic_DNA"/>
</dbReference>
<dbReference type="Proteomes" id="UP000054874">
    <property type="component" value="Unassembled WGS sequence"/>
</dbReference>
<comment type="caution">
    <text evidence="1">The sequence shown here is derived from an EMBL/GenBank/DDBJ whole genome shotgun (WGS) entry which is preliminary data.</text>
</comment>